<accession>A0A445JR15</accession>
<keyword evidence="7" id="KW-1185">Reference proteome</keyword>
<dbReference type="EC" id="2.7.1.-" evidence="4"/>
<evidence type="ECO:0000256" key="2">
    <source>
        <dbReference type="ARBA" id="ARBA00005028"/>
    </source>
</evidence>
<evidence type="ECO:0000256" key="1">
    <source>
        <dbReference type="ARBA" id="ARBA00004921"/>
    </source>
</evidence>
<dbReference type="InterPro" id="IPR022673">
    <property type="entry name" value="Hexokinase_C"/>
</dbReference>
<dbReference type="InterPro" id="IPR001312">
    <property type="entry name" value="Hexokinase"/>
</dbReference>
<keyword evidence="3 4" id="KW-0324">Glycolysis</keyword>
<evidence type="ECO:0000259" key="5">
    <source>
        <dbReference type="Pfam" id="PF03727"/>
    </source>
</evidence>
<dbReference type="Gene3D" id="3.40.367.20">
    <property type="match status" value="2"/>
</dbReference>
<comment type="caution">
    <text evidence="6">The sequence shown here is derived from an EMBL/GenBank/DDBJ whole genome shotgun (WGS) entry which is preliminary data.</text>
</comment>
<dbReference type="InterPro" id="IPR043129">
    <property type="entry name" value="ATPase_NBD"/>
</dbReference>
<dbReference type="GO" id="GO:0008865">
    <property type="term" value="F:fructokinase activity"/>
    <property type="evidence" value="ECO:0007669"/>
    <property type="project" value="TreeGrafter"/>
</dbReference>
<dbReference type="GO" id="GO:0005829">
    <property type="term" value="C:cytosol"/>
    <property type="evidence" value="ECO:0007669"/>
    <property type="project" value="TreeGrafter"/>
</dbReference>
<proteinExistence type="inferred from homology"/>
<evidence type="ECO:0000313" key="6">
    <source>
        <dbReference type="EMBL" id="RZC00861.1"/>
    </source>
</evidence>
<dbReference type="GO" id="GO:0005536">
    <property type="term" value="F:D-glucose binding"/>
    <property type="evidence" value="ECO:0007669"/>
    <property type="project" value="InterPro"/>
</dbReference>
<dbReference type="GO" id="GO:0006096">
    <property type="term" value="P:glycolytic process"/>
    <property type="evidence" value="ECO:0007669"/>
    <property type="project" value="UniProtKB-KW"/>
</dbReference>
<dbReference type="PANTHER" id="PTHR19443">
    <property type="entry name" value="HEXOKINASE"/>
    <property type="match status" value="1"/>
</dbReference>
<dbReference type="PANTHER" id="PTHR19443:SF85">
    <property type="entry name" value="HEXOKINASE-1"/>
    <property type="match status" value="1"/>
</dbReference>
<comment type="pathway">
    <text evidence="1">Carbohydrate degradation.</text>
</comment>
<dbReference type="SUPFAM" id="SSF53067">
    <property type="entry name" value="Actin-like ATPase domain"/>
    <property type="match status" value="1"/>
</dbReference>
<dbReference type="GO" id="GO:0006006">
    <property type="term" value="P:glucose metabolic process"/>
    <property type="evidence" value="ECO:0007669"/>
    <property type="project" value="TreeGrafter"/>
</dbReference>
<comment type="pathway">
    <text evidence="2">Carbohydrate metabolism; hexose metabolism.</text>
</comment>
<dbReference type="GO" id="GO:0005739">
    <property type="term" value="C:mitochondrion"/>
    <property type="evidence" value="ECO:0007669"/>
    <property type="project" value="TreeGrafter"/>
</dbReference>
<dbReference type="GO" id="GO:0001678">
    <property type="term" value="P:intracellular glucose homeostasis"/>
    <property type="evidence" value="ECO:0007669"/>
    <property type="project" value="InterPro"/>
</dbReference>
<keyword evidence="4" id="KW-0547">Nucleotide-binding</keyword>
<dbReference type="GO" id="GO:0005524">
    <property type="term" value="F:ATP binding"/>
    <property type="evidence" value="ECO:0007669"/>
    <property type="project" value="UniProtKB-UniRule"/>
</dbReference>
<organism evidence="6 7">
    <name type="scientific">Glycine soja</name>
    <name type="common">Wild soybean</name>
    <dbReference type="NCBI Taxonomy" id="3848"/>
    <lineage>
        <taxon>Eukaryota</taxon>
        <taxon>Viridiplantae</taxon>
        <taxon>Streptophyta</taxon>
        <taxon>Embryophyta</taxon>
        <taxon>Tracheophyta</taxon>
        <taxon>Spermatophyta</taxon>
        <taxon>Magnoliopsida</taxon>
        <taxon>eudicotyledons</taxon>
        <taxon>Gunneridae</taxon>
        <taxon>Pentapetalae</taxon>
        <taxon>rosids</taxon>
        <taxon>fabids</taxon>
        <taxon>Fabales</taxon>
        <taxon>Fabaceae</taxon>
        <taxon>Papilionoideae</taxon>
        <taxon>50 kb inversion clade</taxon>
        <taxon>NPAAA clade</taxon>
        <taxon>indigoferoid/millettioid clade</taxon>
        <taxon>Phaseoleae</taxon>
        <taxon>Glycine</taxon>
        <taxon>Glycine subgen. Soja</taxon>
    </lineage>
</organism>
<keyword evidence="4 6" id="KW-0418">Kinase</keyword>
<keyword evidence="4 6" id="KW-0808">Transferase</keyword>
<keyword evidence="4" id="KW-0067">ATP-binding</keyword>
<evidence type="ECO:0000256" key="3">
    <source>
        <dbReference type="ARBA" id="ARBA00023152"/>
    </source>
</evidence>
<sequence>MLRVQLGDKDVGIISQEITEVSIPPNLMVGTSDASFFFLTSLKFLLPTSVVIQELFDYIAAELGKFAAQRFSSVSWFGQYVVAELTKVIQRQGLDMCVTALILRQMPFQGTGTNAAYVERVPAIQKWHGPLPDSGDMAINMEWGNFRSSHLPLTEYDCALDAESLNPSDQIFEKMTSGLYLGEIVRIVFQYKCEISDTSLEVRKVVVEICNIIATRGARLSAAGILGILKKLGKDTISEVVGHKNVIAMDGGLFEHYTEYTECLENTLKELVGEDISESIIIEHSNDGSGIGAALLITAK</sequence>
<evidence type="ECO:0000256" key="4">
    <source>
        <dbReference type="RuleBase" id="RU362007"/>
    </source>
</evidence>
<dbReference type="PROSITE" id="PS51748">
    <property type="entry name" value="HEXOKINASE_2"/>
    <property type="match status" value="1"/>
</dbReference>
<gene>
    <name evidence="6" type="ORF">D0Y65_016589</name>
</gene>
<dbReference type="Pfam" id="PF03727">
    <property type="entry name" value="Hexokinase_2"/>
    <property type="match status" value="2"/>
</dbReference>
<feature type="domain" description="Hexokinase C-terminal" evidence="5">
    <location>
        <begin position="191"/>
        <end position="297"/>
    </location>
</feature>
<dbReference type="EMBL" id="QZWG01000007">
    <property type="protein sequence ID" value="RZC00861.1"/>
    <property type="molecule type" value="Genomic_DNA"/>
</dbReference>
<evidence type="ECO:0000313" key="7">
    <source>
        <dbReference type="Proteomes" id="UP000289340"/>
    </source>
</evidence>
<dbReference type="AlphaFoldDB" id="A0A445JR15"/>
<dbReference type="Proteomes" id="UP000289340">
    <property type="component" value="Chromosome 7"/>
</dbReference>
<comment type="similarity">
    <text evidence="4">Belongs to the hexokinase family.</text>
</comment>
<protein>
    <recommendedName>
        <fullName evidence="4">Phosphotransferase</fullName>
        <ecNumber evidence="4">2.7.1.-</ecNumber>
    </recommendedName>
</protein>
<feature type="domain" description="Hexokinase C-terminal" evidence="5">
    <location>
        <begin position="110"/>
        <end position="190"/>
    </location>
</feature>
<dbReference type="UniPathway" id="UPA00242"/>
<reference evidence="6 7" key="1">
    <citation type="submission" date="2018-09" db="EMBL/GenBank/DDBJ databases">
        <title>A high-quality reference genome of wild soybean provides a powerful tool to mine soybean genomes.</title>
        <authorList>
            <person name="Xie M."/>
            <person name="Chung C.Y.L."/>
            <person name="Li M.-W."/>
            <person name="Wong F.-L."/>
            <person name="Chan T.-F."/>
            <person name="Lam H.-M."/>
        </authorList>
    </citation>
    <scope>NUCLEOTIDE SEQUENCE [LARGE SCALE GENOMIC DNA]</scope>
    <source>
        <strain evidence="7">cv. W05</strain>
        <tissue evidence="6">Hypocotyl of etiolated seedlings</tissue>
    </source>
</reference>
<dbReference type="GO" id="GO:0004340">
    <property type="term" value="F:glucokinase activity"/>
    <property type="evidence" value="ECO:0007669"/>
    <property type="project" value="TreeGrafter"/>
</dbReference>
<name>A0A445JR15_GLYSO</name>